<dbReference type="OrthoDB" id="9783227at2"/>
<dbReference type="InterPro" id="IPR005829">
    <property type="entry name" value="Sugar_transporter_CS"/>
</dbReference>
<dbReference type="AlphaFoldDB" id="A0A844YYU7"/>
<feature type="transmembrane region" description="Helical" evidence="9">
    <location>
        <begin position="300"/>
        <end position="319"/>
    </location>
</feature>
<keyword evidence="5 9" id="KW-0812">Transmembrane</keyword>
<dbReference type="Proteomes" id="UP000466966">
    <property type="component" value="Unassembled WGS sequence"/>
</dbReference>
<evidence type="ECO:0000313" key="11">
    <source>
        <dbReference type="EMBL" id="MXO72206.1"/>
    </source>
</evidence>
<evidence type="ECO:0000259" key="10">
    <source>
        <dbReference type="PROSITE" id="PS50850"/>
    </source>
</evidence>
<feature type="transmembrane region" description="Helical" evidence="9">
    <location>
        <begin position="52"/>
        <end position="76"/>
    </location>
</feature>
<keyword evidence="6" id="KW-0769">Symport</keyword>
<keyword evidence="12" id="KW-1185">Reference proteome</keyword>
<feature type="domain" description="Major facilitator superfamily (MFS) profile" evidence="10">
    <location>
        <begin position="16"/>
        <end position="419"/>
    </location>
</feature>
<keyword evidence="4" id="KW-1003">Cell membrane</keyword>
<dbReference type="InterPro" id="IPR036259">
    <property type="entry name" value="MFS_trans_sf"/>
</dbReference>
<dbReference type="PANTHER" id="PTHR43528:SF3">
    <property type="entry name" value="CITRATE-PROTON SYMPORTER"/>
    <property type="match status" value="1"/>
</dbReference>
<dbReference type="SUPFAM" id="SSF103473">
    <property type="entry name" value="MFS general substrate transporter"/>
    <property type="match status" value="1"/>
</dbReference>
<protein>
    <submittedName>
        <fullName evidence="11">MFS transporter</fullName>
    </submittedName>
</protein>
<organism evidence="11 12">
    <name type="scientific">Alteraurantiacibacter buctensis</name>
    <dbReference type="NCBI Taxonomy" id="1503981"/>
    <lineage>
        <taxon>Bacteria</taxon>
        <taxon>Pseudomonadati</taxon>
        <taxon>Pseudomonadota</taxon>
        <taxon>Alphaproteobacteria</taxon>
        <taxon>Sphingomonadales</taxon>
        <taxon>Erythrobacteraceae</taxon>
        <taxon>Alteraurantiacibacter</taxon>
    </lineage>
</organism>
<feature type="transmembrane region" description="Helical" evidence="9">
    <location>
        <begin position="394"/>
        <end position="414"/>
    </location>
</feature>
<evidence type="ECO:0000313" key="12">
    <source>
        <dbReference type="Proteomes" id="UP000466966"/>
    </source>
</evidence>
<comment type="caution">
    <text evidence="11">The sequence shown here is derived from an EMBL/GenBank/DDBJ whole genome shotgun (WGS) entry which is preliminary data.</text>
</comment>
<feature type="transmembrane region" description="Helical" evidence="9">
    <location>
        <begin position="276"/>
        <end position="293"/>
    </location>
</feature>
<evidence type="ECO:0000256" key="6">
    <source>
        <dbReference type="ARBA" id="ARBA00022847"/>
    </source>
</evidence>
<feature type="transmembrane region" description="Helical" evidence="9">
    <location>
        <begin position="163"/>
        <end position="182"/>
    </location>
</feature>
<reference evidence="11 12" key="1">
    <citation type="submission" date="2019-12" db="EMBL/GenBank/DDBJ databases">
        <title>Genomic-based taxomic classification of the family Erythrobacteraceae.</title>
        <authorList>
            <person name="Xu L."/>
        </authorList>
    </citation>
    <scope>NUCLEOTIDE SEQUENCE [LARGE SCALE GENOMIC DNA]</scope>
    <source>
        <strain evidence="11 12">M0322</strain>
    </source>
</reference>
<evidence type="ECO:0000256" key="2">
    <source>
        <dbReference type="ARBA" id="ARBA00008240"/>
    </source>
</evidence>
<feature type="transmembrane region" description="Helical" evidence="9">
    <location>
        <begin position="118"/>
        <end position="143"/>
    </location>
</feature>
<dbReference type="PANTHER" id="PTHR43528">
    <property type="entry name" value="ALPHA-KETOGLUTARATE PERMEASE"/>
    <property type="match status" value="1"/>
</dbReference>
<feature type="transmembrane region" description="Helical" evidence="9">
    <location>
        <begin position="28"/>
        <end position="46"/>
    </location>
</feature>
<dbReference type="Gene3D" id="1.20.1250.20">
    <property type="entry name" value="MFS general substrate transporter like domains"/>
    <property type="match status" value="2"/>
</dbReference>
<feature type="transmembrane region" description="Helical" evidence="9">
    <location>
        <begin position="364"/>
        <end position="388"/>
    </location>
</feature>
<keyword evidence="7 9" id="KW-1133">Transmembrane helix</keyword>
<evidence type="ECO:0000256" key="8">
    <source>
        <dbReference type="ARBA" id="ARBA00023136"/>
    </source>
</evidence>
<dbReference type="GO" id="GO:0015293">
    <property type="term" value="F:symporter activity"/>
    <property type="evidence" value="ECO:0007669"/>
    <property type="project" value="UniProtKB-KW"/>
</dbReference>
<dbReference type="RefSeq" id="WP_160772132.1">
    <property type="nucleotide sequence ID" value="NZ_WTYV01000004.1"/>
</dbReference>
<dbReference type="EMBL" id="WTYV01000004">
    <property type="protein sequence ID" value="MXO72206.1"/>
    <property type="molecule type" value="Genomic_DNA"/>
</dbReference>
<dbReference type="FunFam" id="1.20.1250.20:FF:000001">
    <property type="entry name" value="Dicarboxylate MFS transporter"/>
    <property type="match status" value="1"/>
</dbReference>
<name>A0A844YYU7_9SPHN</name>
<accession>A0A844YYU7</accession>
<feature type="transmembrane region" description="Helical" evidence="9">
    <location>
        <begin position="88"/>
        <end position="112"/>
    </location>
</feature>
<feature type="transmembrane region" description="Helical" evidence="9">
    <location>
        <begin position="188"/>
        <end position="207"/>
    </location>
</feature>
<dbReference type="PROSITE" id="PS00216">
    <property type="entry name" value="SUGAR_TRANSPORT_1"/>
    <property type="match status" value="1"/>
</dbReference>
<evidence type="ECO:0000256" key="1">
    <source>
        <dbReference type="ARBA" id="ARBA00004651"/>
    </source>
</evidence>
<dbReference type="InterPro" id="IPR020846">
    <property type="entry name" value="MFS_dom"/>
</dbReference>
<evidence type="ECO:0000256" key="9">
    <source>
        <dbReference type="SAM" id="Phobius"/>
    </source>
</evidence>
<comment type="subcellular location">
    <subcellularLocation>
        <location evidence="1">Cell membrane</location>
        <topology evidence="1">Multi-pass membrane protein</topology>
    </subcellularLocation>
</comment>
<evidence type="ECO:0000256" key="4">
    <source>
        <dbReference type="ARBA" id="ARBA00022475"/>
    </source>
</evidence>
<evidence type="ECO:0000256" key="5">
    <source>
        <dbReference type="ARBA" id="ARBA00022692"/>
    </source>
</evidence>
<dbReference type="GO" id="GO:0005886">
    <property type="term" value="C:plasma membrane"/>
    <property type="evidence" value="ECO:0007669"/>
    <property type="project" value="UniProtKB-SubCell"/>
</dbReference>
<proteinExistence type="inferred from homology"/>
<sequence length="425" mass="44169">MGQADTVPDRGQARRAIAAATIGNALEFYDFMVFSFFAIQIGAAFFPSGDPLASLMASLAAFGAGFVTRPLGAWMIGGYADRHGRKPALVFSMVLMGLAIGVIALTPSYAAIGIAAPVIVVLARLAQGFAVGGEVGPATAYLLENASDARRGVVVGMQRVSQLIAVTAGSLVGLLLSLLLTEAAFAEYGWRIAMLLGVAIVPFALWMRRRLPETHDRVSEPDAALPLLEPGVCRIYVIGPVLMAAGTICAYVGTYLATFGQASLSLSPSTALAGQLAGNAAALATCLASGWISDQVGRKPALLAIIVAQIVLIPLSFAWMVGEPALVSFMVGSVLLSAAIGAFPSPANTAIIESLPKARRSRGFALIFSIPVSLFGATTQLIVTWLIAVTGSQMMVAWVPVAGLVLALVATLMLRESAPRKLRSV</sequence>
<feature type="transmembrane region" description="Helical" evidence="9">
    <location>
        <begin position="235"/>
        <end position="256"/>
    </location>
</feature>
<dbReference type="InterPro" id="IPR051084">
    <property type="entry name" value="H+-coupled_symporters"/>
</dbReference>
<feature type="transmembrane region" description="Helical" evidence="9">
    <location>
        <begin position="325"/>
        <end position="343"/>
    </location>
</feature>
<dbReference type="PROSITE" id="PS50850">
    <property type="entry name" value="MFS"/>
    <property type="match status" value="1"/>
</dbReference>
<evidence type="ECO:0000256" key="7">
    <source>
        <dbReference type="ARBA" id="ARBA00022989"/>
    </source>
</evidence>
<evidence type="ECO:0000256" key="3">
    <source>
        <dbReference type="ARBA" id="ARBA00022448"/>
    </source>
</evidence>
<dbReference type="InterPro" id="IPR011701">
    <property type="entry name" value="MFS"/>
</dbReference>
<gene>
    <name evidence="11" type="ORF">GRI99_11270</name>
</gene>
<dbReference type="Pfam" id="PF07690">
    <property type="entry name" value="MFS_1"/>
    <property type="match status" value="1"/>
</dbReference>
<keyword evidence="3" id="KW-0813">Transport</keyword>
<keyword evidence="8 9" id="KW-0472">Membrane</keyword>
<comment type="similarity">
    <text evidence="2">Belongs to the major facilitator superfamily. Metabolite:H+ Symporter (MHS) family (TC 2.A.1.6) family.</text>
</comment>